<feature type="transmembrane region" description="Helical" evidence="4">
    <location>
        <begin position="133"/>
        <end position="155"/>
    </location>
</feature>
<feature type="transmembrane region" description="Helical" evidence="4">
    <location>
        <begin position="359"/>
        <end position="378"/>
    </location>
</feature>
<feature type="transmembrane region" description="Helical" evidence="4">
    <location>
        <begin position="109"/>
        <end position="127"/>
    </location>
</feature>
<comment type="subcellular location">
    <subcellularLocation>
        <location evidence="1">Membrane</location>
        <topology evidence="1">Multi-pass membrane protein</topology>
    </subcellularLocation>
</comment>
<gene>
    <name evidence="5" type="ORF">LY89DRAFT_653129</name>
</gene>
<dbReference type="PANTHER" id="PTHR11360:SF315">
    <property type="entry name" value="TRANSPORTER MCH2-RELATED"/>
    <property type="match status" value="1"/>
</dbReference>
<dbReference type="GO" id="GO:0022857">
    <property type="term" value="F:transmembrane transporter activity"/>
    <property type="evidence" value="ECO:0007669"/>
    <property type="project" value="InterPro"/>
</dbReference>
<feature type="transmembrane region" description="Helical" evidence="4">
    <location>
        <begin position="78"/>
        <end position="97"/>
    </location>
</feature>
<name>A0A194WXC6_MOLSC</name>
<dbReference type="RefSeq" id="XP_018066986.1">
    <property type="nucleotide sequence ID" value="XM_018212235.1"/>
</dbReference>
<organism evidence="5 6">
    <name type="scientific">Mollisia scopiformis</name>
    <name type="common">Conifer needle endophyte fungus</name>
    <name type="synonym">Phialocephala scopiformis</name>
    <dbReference type="NCBI Taxonomy" id="149040"/>
    <lineage>
        <taxon>Eukaryota</taxon>
        <taxon>Fungi</taxon>
        <taxon>Dikarya</taxon>
        <taxon>Ascomycota</taxon>
        <taxon>Pezizomycotina</taxon>
        <taxon>Leotiomycetes</taxon>
        <taxon>Helotiales</taxon>
        <taxon>Mollisiaceae</taxon>
        <taxon>Mollisia</taxon>
    </lineage>
</organism>
<feature type="transmembrane region" description="Helical" evidence="4">
    <location>
        <begin position="305"/>
        <end position="324"/>
    </location>
</feature>
<proteinExistence type="inferred from homology"/>
<sequence length="400" mass="43396">MRDAQTELQTVSVNEEPPITPQPLFDIDPPPDGGYGWVQVGVAFTINTFTWGQTASYSIYLAHYLSSNLFPTATSLDYAFIGGLQFAISLLIAPAVTVLSRKLSTQPPMLFGIFLQTLGFVTASYASKIWHLYLSQGLLIGLGLGFIFVPSTPILSQWFSKKRSLAIGISSAGSGVGGLLFSFGIQAMIDSISLAWSFRITAIVCGVMNLLAVALIRNRNAAVKPPQLGFDTKLLLRYDVLLMLGWGFLSMLGYITLLYSLPNFSESIGLNKNQAAAISAYLNLGVAIGRPMIGLTSDRLGRIEVAGFMTFFCGVTCFAIWIPAKVYGVTIFFAIISGAVVGVFWMTVAPIAVEVAGLSQVPSLLSLMWITIFLPILCKLKGDRSRNNHNLLIKLQLLKL</sequence>
<feature type="transmembrane region" description="Helical" evidence="4">
    <location>
        <begin position="195"/>
        <end position="216"/>
    </location>
</feature>
<feature type="region of interest" description="Disordered" evidence="3">
    <location>
        <begin position="1"/>
        <end position="22"/>
    </location>
</feature>
<dbReference type="InterPro" id="IPR036259">
    <property type="entry name" value="MFS_trans_sf"/>
</dbReference>
<dbReference type="OrthoDB" id="2213137at2759"/>
<accession>A0A194WXC6</accession>
<feature type="compositionally biased region" description="Polar residues" evidence="3">
    <location>
        <begin position="1"/>
        <end position="13"/>
    </location>
</feature>
<reference evidence="5 6" key="1">
    <citation type="submission" date="2015-10" db="EMBL/GenBank/DDBJ databases">
        <title>Full genome of DAOMC 229536 Phialocephala scopiformis, a fungal endophyte of spruce producing the potent anti-insectan compound rugulosin.</title>
        <authorList>
            <consortium name="DOE Joint Genome Institute"/>
            <person name="Walker A.K."/>
            <person name="Frasz S.L."/>
            <person name="Seifert K.A."/>
            <person name="Miller J.D."/>
            <person name="Mondo S.J."/>
            <person name="Labutti K."/>
            <person name="Lipzen A."/>
            <person name="Dockter R."/>
            <person name="Kennedy M."/>
            <person name="Grigoriev I.V."/>
            <person name="Spatafora J.W."/>
        </authorList>
    </citation>
    <scope>NUCLEOTIDE SEQUENCE [LARGE SCALE GENOMIC DNA]</scope>
    <source>
        <strain evidence="5 6">CBS 120377</strain>
    </source>
</reference>
<comment type="similarity">
    <text evidence="2">Belongs to the major facilitator superfamily. Monocarboxylate porter (TC 2.A.1.13) family.</text>
</comment>
<evidence type="ECO:0000256" key="2">
    <source>
        <dbReference type="ARBA" id="ARBA00006727"/>
    </source>
</evidence>
<dbReference type="FunCoup" id="A0A194WXC6">
    <property type="interactions" value="150"/>
</dbReference>
<evidence type="ECO:0000256" key="4">
    <source>
        <dbReference type="SAM" id="Phobius"/>
    </source>
</evidence>
<feature type="transmembrane region" description="Helical" evidence="4">
    <location>
        <begin position="331"/>
        <end position="353"/>
    </location>
</feature>
<dbReference type="InterPro" id="IPR011701">
    <property type="entry name" value="MFS"/>
</dbReference>
<dbReference type="PANTHER" id="PTHR11360">
    <property type="entry name" value="MONOCARBOXYLATE TRANSPORTER"/>
    <property type="match status" value="1"/>
</dbReference>
<keyword evidence="6" id="KW-1185">Reference proteome</keyword>
<dbReference type="Proteomes" id="UP000070700">
    <property type="component" value="Unassembled WGS sequence"/>
</dbReference>
<evidence type="ECO:0000313" key="6">
    <source>
        <dbReference type="Proteomes" id="UP000070700"/>
    </source>
</evidence>
<feature type="transmembrane region" description="Helical" evidence="4">
    <location>
        <begin position="236"/>
        <end position="261"/>
    </location>
</feature>
<dbReference type="GO" id="GO:0016020">
    <property type="term" value="C:membrane"/>
    <property type="evidence" value="ECO:0007669"/>
    <property type="project" value="UniProtKB-SubCell"/>
</dbReference>
<keyword evidence="4" id="KW-0812">Transmembrane</keyword>
<keyword evidence="4" id="KW-0472">Membrane</keyword>
<evidence type="ECO:0000256" key="3">
    <source>
        <dbReference type="SAM" id="MobiDB-lite"/>
    </source>
</evidence>
<keyword evidence="4" id="KW-1133">Transmembrane helix</keyword>
<protein>
    <submittedName>
        <fullName evidence="5">MFS general substrate transporter</fullName>
    </submittedName>
</protein>
<dbReference type="Pfam" id="PF07690">
    <property type="entry name" value="MFS_1"/>
    <property type="match status" value="1"/>
</dbReference>
<dbReference type="SUPFAM" id="SSF103473">
    <property type="entry name" value="MFS general substrate transporter"/>
    <property type="match status" value="1"/>
</dbReference>
<dbReference type="InterPro" id="IPR050327">
    <property type="entry name" value="Proton-linked_MCT"/>
</dbReference>
<dbReference type="EMBL" id="KQ947424">
    <property type="protein sequence ID" value="KUJ12631.1"/>
    <property type="molecule type" value="Genomic_DNA"/>
</dbReference>
<dbReference type="KEGG" id="psco:LY89DRAFT_653129"/>
<dbReference type="InParanoid" id="A0A194WXC6"/>
<feature type="transmembrane region" description="Helical" evidence="4">
    <location>
        <begin position="167"/>
        <end position="189"/>
    </location>
</feature>
<dbReference type="Gene3D" id="1.20.1250.20">
    <property type="entry name" value="MFS general substrate transporter like domains"/>
    <property type="match status" value="2"/>
</dbReference>
<dbReference type="AlphaFoldDB" id="A0A194WXC6"/>
<evidence type="ECO:0000313" key="5">
    <source>
        <dbReference type="EMBL" id="KUJ12631.1"/>
    </source>
</evidence>
<dbReference type="GeneID" id="28821961"/>
<evidence type="ECO:0000256" key="1">
    <source>
        <dbReference type="ARBA" id="ARBA00004141"/>
    </source>
</evidence>